<evidence type="ECO:0000313" key="2">
    <source>
        <dbReference type="Proteomes" id="UP001399917"/>
    </source>
</evidence>
<dbReference type="Pfam" id="PF13692">
    <property type="entry name" value="Glyco_trans_1_4"/>
    <property type="match status" value="1"/>
</dbReference>
<protein>
    <submittedName>
        <fullName evidence="1">Glycosyltransferase family 4 protein</fullName>
    </submittedName>
</protein>
<reference evidence="2" key="1">
    <citation type="journal article" date="2019" name="Int. J. Syst. Evol. Microbiol.">
        <title>The Global Catalogue of Microorganisms (GCM) 10K type strain sequencing project: providing services to taxonomists for standard genome sequencing and annotation.</title>
        <authorList>
            <consortium name="The Broad Institute Genomics Platform"/>
            <consortium name="The Broad Institute Genome Sequencing Center for Infectious Disease"/>
            <person name="Wu L."/>
            <person name="Ma J."/>
        </authorList>
    </citation>
    <scope>NUCLEOTIDE SEQUENCE [LARGE SCALE GENOMIC DNA]</scope>
    <source>
        <strain evidence="2">JCM 17190</strain>
    </source>
</reference>
<gene>
    <name evidence="1" type="ORF">GCM10022404_11710</name>
</gene>
<accession>A0ABP7K1L5</accession>
<dbReference type="EMBL" id="BAABDF010000006">
    <property type="protein sequence ID" value="GAA3862830.1"/>
    <property type="molecule type" value="Genomic_DNA"/>
</dbReference>
<organism evidence="1 2">
    <name type="scientific">Celeribacter arenosi</name>
    <dbReference type="NCBI Taxonomy" id="792649"/>
    <lineage>
        <taxon>Bacteria</taxon>
        <taxon>Pseudomonadati</taxon>
        <taxon>Pseudomonadota</taxon>
        <taxon>Alphaproteobacteria</taxon>
        <taxon>Rhodobacterales</taxon>
        <taxon>Roseobacteraceae</taxon>
        <taxon>Celeribacter</taxon>
    </lineage>
</organism>
<proteinExistence type="predicted"/>
<sequence length="403" mass="43162">MSTQMRIALVSAFPPGVQSLNEYGFHLAKALVANPEVSEVVVIADRLCAPADELDLGPKLRVERVWDFNSLTSGPAIIRALKKADVDGAVWNLQTASFGDREIPAALGLCAPALARLAGVPSGIIAHNIIAGIDLENTQMKGQRFRQAIVRAGGAVITRAMMQADYVTVTLRGYADQLTASYPRASVHLVGHGTFDTETREVSRLGTRAKRIVTMGKFGTYKRLETLLSAFDLLRKDPEFSDYELVIGGTDHPNTPGYVKSVAALRKDDAGVRFHGYVAEDDVPTFFGDARASVFDYSTTTGSSGVLHQTASYGAVPVFPNIGDFVDVSRDEGLNGANYGVGDAADMARAMGSVLGNDEAAQTLADANRKASMDMPISEVAAFHVALLRSRLKRRRSGSQAIA</sequence>
<keyword evidence="2" id="KW-1185">Reference proteome</keyword>
<dbReference type="Proteomes" id="UP001399917">
    <property type="component" value="Unassembled WGS sequence"/>
</dbReference>
<dbReference type="Gene3D" id="3.40.50.2000">
    <property type="entry name" value="Glycogen Phosphorylase B"/>
    <property type="match status" value="2"/>
</dbReference>
<dbReference type="SUPFAM" id="SSF53756">
    <property type="entry name" value="UDP-Glycosyltransferase/glycogen phosphorylase"/>
    <property type="match status" value="1"/>
</dbReference>
<name>A0ABP7K1L5_9RHOB</name>
<evidence type="ECO:0000313" key="1">
    <source>
        <dbReference type="EMBL" id="GAA3862830.1"/>
    </source>
</evidence>
<dbReference type="RefSeq" id="WP_344844901.1">
    <property type="nucleotide sequence ID" value="NZ_BAABDF010000006.1"/>
</dbReference>
<comment type="caution">
    <text evidence="1">The sequence shown here is derived from an EMBL/GenBank/DDBJ whole genome shotgun (WGS) entry which is preliminary data.</text>
</comment>